<evidence type="ECO:0000256" key="5">
    <source>
        <dbReference type="SAM" id="MobiDB-lite"/>
    </source>
</evidence>
<reference evidence="8" key="1">
    <citation type="journal article" date="2017" name="Nat. Microbiol.">
        <title>Global analysis of biosynthetic gene clusters reveals vast potential of secondary metabolite production in Penicillium species.</title>
        <authorList>
            <person name="Nielsen J.C."/>
            <person name="Grijseels S."/>
            <person name="Prigent S."/>
            <person name="Ji B."/>
            <person name="Dainat J."/>
            <person name="Nielsen K.F."/>
            <person name="Frisvad J.C."/>
            <person name="Workman M."/>
            <person name="Nielsen J."/>
        </authorList>
    </citation>
    <scope>NUCLEOTIDE SEQUENCE [LARGE SCALE GENOMIC DNA]</scope>
    <source>
        <strain evidence="8">IBT 24891</strain>
    </source>
</reference>
<sequence>MDGEAKLYYFQSLVQLQYKEIEISYPSASETEYNFTRHLATTPGLVPDDVWIQVMAPCREELIKKTVEAVRGLKKVIVHLHVSTSGCFRRIVFNKSEDQMVDLAVRCTRLLRALTKDSQDPELRQTEWIYEFTPENFQDTSSEYAVRICEAAKTAWEPNEKDKIIFNLTSTVEAAMPNVFADQVELFRGKITEPEKVCISVHNHNDRGCAVATAEMAQLAGADRVEGCLFGNGERTGNVDLVTLALNLFTQGIDPGINFGDINSMVKMVEELTKIPVHQRAPYAGKYTFCTFTGTHQDAIRKGYRQRHRELKPDEILKWEMPYLPMDPEDLGRKHEAVIRVNSQSGKSGIGWLVQQEYGIHLPQGLELDFTRVVQDHATTTGLEVTPSMIRDKFEKNYMLSDDCGGRLLDYVFVDKERHSLCQNDTAHELANRSATEIYPSDQKDMIPVASNENHVTNGIPEKSKTNNPAKPKGESSYSQASLQVTIMMDKVQHVVQGTGHDLITMAAAAVKDLGFDFEVVEHSTQSCGAKADHRNNNVSFFHLTSGGASSSWGVGIHEDPVKACVNAVSIRRPFLALIIEANVSPQILKAGWSLKIRSHA</sequence>
<evidence type="ECO:0000256" key="2">
    <source>
        <dbReference type="ARBA" id="ARBA00009767"/>
    </source>
</evidence>
<dbReference type="Gene3D" id="3.20.20.70">
    <property type="entry name" value="Aldolase class I"/>
    <property type="match status" value="1"/>
</dbReference>
<comment type="catalytic activity">
    <reaction evidence="1">
        <text>3-methyl-2-oxobutanoate + acetyl-CoA + H2O = (2S)-2-isopropylmalate + CoA + H(+)</text>
        <dbReference type="Rhea" id="RHEA:21524"/>
        <dbReference type="ChEBI" id="CHEBI:1178"/>
        <dbReference type="ChEBI" id="CHEBI:11851"/>
        <dbReference type="ChEBI" id="CHEBI:15377"/>
        <dbReference type="ChEBI" id="CHEBI:15378"/>
        <dbReference type="ChEBI" id="CHEBI:57287"/>
        <dbReference type="ChEBI" id="CHEBI:57288"/>
        <dbReference type="EC" id="2.3.3.13"/>
    </reaction>
</comment>
<dbReference type="EMBL" id="MLKD01000016">
    <property type="protein sequence ID" value="OQE19080.1"/>
    <property type="molecule type" value="Genomic_DNA"/>
</dbReference>
<dbReference type="STRING" id="303698.A0A1V6SZD2"/>
<dbReference type="SUPFAM" id="SSF51569">
    <property type="entry name" value="Aldolase"/>
    <property type="match status" value="1"/>
</dbReference>
<dbReference type="InterPro" id="IPR013785">
    <property type="entry name" value="Aldolase_TIM"/>
</dbReference>
<keyword evidence="4" id="KW-0808">Transferase</keyword>
<dbReference type="NCBIfam" id="NF002991">
    <property type="entry name" value="PRK03739.1"/>
    <property type="match status" value="1"/>
</dbReference>
<evidence type="ECO:0000259" key="6">
    <source>
        <dbReference type="PROSITE" id="PS50991"/>
    </source>
</evidence>
<feature type="domain" description="Pyruvate carboxyltransferase" evidence="6">
    <location>
        <begin position="140"/>
        <end position="263"/>
    </location>
</feature>
<dbReference type="Gene3D" id="3.30.160.270">
    <property type="match status" value="1"/>
</dbReference>
<proteinExistence type="inferred from homology"/>
<dbReference type="PANTHER" id="PTHR46911">
    <property type="match status" value="1"/>
</dbReference>
<dbReference type="SUPFAM" id="SSF89000">
    <property type="entry name" value="post-HMGL domain-like"/>
    <property type="match status" value="1"/>
</dbReference>
<dbReference type="Pfam" id="PF00682">
    <property type="entry name" value="HMGL-like"/>
    <property type="match status" value="1"/>
</dbReference>
<comment type="caution">
    <text evidence="7">The sequence shown here is derived from an EMBL/GenBank/DDBJ whole genome shotgun (WGS) entry which is preliminary data.</text>
</comment>
<accession>A0A1V6SZD2</accession>
<gene>
    <name evidence="7" type="ORF">PENSTE_c016G02132</name>
</gene>
<evidence type="ECO:0000313" key="7">
    <source>
        <dbReference type="EMBL" id="OQE19080.1"/>
    </source>
</evidence>
<evidence type="ECO:0000313" key="8">
    <source>
        <dbReference type="Proteomes" id="UP000191285"/>
    </source>
</evidence>
<evidence type="ECO:0000256" key="4">
    <source>
        <dbReference type="ARBA" id="ARBA00022679"/>
    </source>
</evidence>
<dbReference type="PANTHER" id="PTHR46911:SF1">
    <property type="entry name" value="2-ISOPROPYLMALATE SYNTHASE"/>
    <property type="match status" value="1"/>
</dbReference>
<dbReference type="InterPro" id="IPR036230">
    <property type="entry name" value="LeuA_allosteric_dom_sf"/>
</dbReference>
<keyword evidence="8" id="KW-1185">Reference proteome</keyword>
<comment type="similarity">
    <text evidence="2">Belongs to the alpha-IPM synthase/homocitrate synthase family. LeuA type 2 subfamily.</text>
</comment>
<dbReference type="InterPro" id="IPR002034">
    <property type="entry name" value="AIPM/Hcit_synth_CS"/>
</dbReference>
<evidence type="ECO:0000256" key="1">
    <source>
        <dbReference type="ARBA" id="ARBA00000064"/>
    </source>
</evidence>
<dbReference type="InterPro" id="IPR054692">
    <property type="entry name" value="LeuA-like_post-cat"/>
</dbReference>
<dbReference type="OrthoDB" id="418791at2759"/>
<evidence type="ECO:0000256" key="3">
    <source>
        <dbReference type="ARBA" id="ARBA00012973"/>
    </source>
</evidence>
<dbReference type="EC" id="2.3.3.13" evidence="3"/>
<name>A0A1V6SZD2_9EURO</name>
<dbReference type="AlphaFoldDB" id="A0A1V6SZD2"/>
<dbReference type="SUPFAM" id="SSF110921">
    <property type="entry name" value="2-isopropylmalate synthase LeuA, allosteric (dimerisation) domain"/>
    <property type="match status" value="1"/>
</dbReference>
<dbReference type="GO" id="GO:0005739">
    <property type="term" value="C:mitochondrion"/>
    <property type="evidence" value="ECO:0007669"/>
    <property type="project" value="TreeGrafter"/>
</dbReference>
<dbReference type="Proteomes" id="UP000191285">
    <property type="component" value="Unassembled WGS sequence"/>
</dbReference>
<dbReference type="GO" id="GO:0003852">
    <property type="term" value="F:2-isopropylmalate synthase activity"/>
    <property type="evidence" value="ECO:0007669"/>
    <property type="project" value="UniProtKB-EC"/>
</dbReference>
<dbReference type="PROSITE" id="PS50991">
    <property type="entry name" value="PYR_CT"/>
    <property type="match status" value="1"/>
</dbReference>
<dbReference type="GO" id="GO:0009098">
    <property type="term" value="P:L-leucine biosynthetic process"/>
    <property type="evidence" value="ECO:0007669"/>
    <property type="project" value="TreeGrafter"/>
</dbReference>
<dbReference type="InterPro" id="IPR000891">
    <property type="entry name" value="PYR_CT"/>
</dbReference>
<organism evidence="7 8">
    <name type="scientific">Penicillium steckii</name>
    <dbReference type="NCBI Taxonomy" id="303698"/>
    <lineage>
        <taxon>Eukaryota</taxon>
        <taxon>Fungi</taxon>
        <taxon>Dikarya</taxon>
        <taxon>Ascomycota</taxon>
        <taxon>Pezizomycotina</taxon>
        <taxon>Eurotiomycetes</taxon>
        <taxon>Eurotiomycetidae</taxon>
        <taxon>Eurotiales</taxon>
        <taxon>Aspergillaceae</taxon>
        <taxon>Penicillium</taxon>
    </lineage>
</organism>
<feature type="region of interest" description="Disordered" evidence="5">
    <location>
        <begin position="454"/>
        <end position="478"/>
    </location>
</feature>
<dbReference type="PROSITE" id="PS00816">
    <property type="entry name" value="AIPM_HOMOCIT_SYNTH_2"/>
    <property type="match status" value="1"/>
</dbReference>
<protein>
    <recommendedName>
        <fullName evidence="3">2-isopropylmalate synthase</fullName>
        <ecNumber evidence="3">2.3.3.13</ecNumber>
    </recommendedName>
</protein>
<dbReference type="Pfam" id="PF22615">
    <property type="entry name" value="IPMS_D2"/>
    <property type="match status" value="1"/>
</dbReference>